<dbReference type="InterPro" id="IPR018060">
    <property type="entry name" value="HTH_AraC"/>
</dbReference>
<dbReference type="SUPFAM" id="SSF46689">
    <property type="entry name" value="Homeodomain-like"/>
    <property type="match status" value="1"/>
</dbReference>
<keyword evidence="4" id="KW-0472">Membrane</keyword>
<dbReference type="PROSITE" id="PS01124">
    <property type="entry name" value="HTH_ARAC_FAMILY_2"/>
    <property type="match status" value="1"/>
</dbReference>
<protein>
    <recommendedName>
        <fullName evidence="5">HTH araC/xylS-type domain-containing protein</fullName>
    </recommendedName>
</protein>
<evidence type="ECO:0000256" key="1">
    <source>
        <dbReference type="ARBA" id="ARBA00023015"/>
    </source>
</evidence>
<keyword evidence="4" id="KW-1133">Transmembrane helix</keyword>
<feature type="transmembrane region" description="Helical" evidence="4">
    <location>
        <begin position="65"/>
        <end position="88"/>
    </location>
</feature>
<dbReference type="InterPro" id="IPR018062">
    <property type="entry name" value="HTH_AraC-typ_CS"/>
</dbReference>
<dbReference type="Gene3D" id="1.10.10.60">
    <property type="entry name" value="Homeodomain-like"/>
    <property type="match status" value="2"/>
</dbReference>
<reference evidence="7" key="1">
    <citation type="submission" date="2018-05" db="EMBL/GenBank/DDBJ databases">
        <authorList>
            <person name="Nie L."/>
        </authorList>
    </citation>
    <scope>NUCLEOTIDE SEQUENCE [LARGE SCALE GENOMIC DNA]</scope>
    <source>
        <strain evidence="7">NL</strain>
    </source>
</reference>
<feature type="transmembrane region" description="Helical" evidence="4">
    <location>
        <begin position="38"/>
        <end position="59"/>
    </location>
</feature>
<dbReference type="PRINTS" id="PR00032">
    <property type="entry name" value="HTHARAC"/>
</dbReference>
<feature type="transmembrane region" description="Helical" evidence="4">
    <location>
        <begin position="12"/>
        <end position="31"/>
    </location>
</feature>
<organism evidence="6 7">
    <name type="scientific">Hymenobacter edaphi</name>
    <dbReference type="NCBI Taxonomy" id="2211146"/>
    <lineage>
        <taxon>Bacteria</taxon>
        <taxon>Pseudomonadati</taxon>
        <taxon>Bacteroidota</taxon>
        <taxon>Cytophagia</taxon>
        <taxon>Cytophagales</taxon>
        <taxon>Hymenobacteraceae</taxon>
        <taxon>Hymenobacter</taxon>
    </lineage>
</organism>
<dbReference type="GO" id="GO:0043565">
    <property type="term" value="F:sequence-specific DNA binding"/>
    <property type="evidence" value="ECO:0007669"/>
    <property type="project" value="InterPro"/>
</dbReference>
<dbReference type="Proteomes" id="UP000248553">
    <property type="component" value="Unassembled WGS sequence"/>
</dbReference>
<evidence type="ECO:0000259" key="5">
    <source>
        <dbReference type="PROSITE" id="PS01124"/>
    </source>
</evidence>
<keyword evidence="7" id="KW-1185">Reference proteome</keyword>
<feature type="transmembrane region" description="Helical" evidence="4">
    <location>
        <begin position="132"/>
        <end position="153"/>
    </location>
</feature>
<keyword evidence="4" id="KW-0812">Transmembrane</keyword>
<dbReference type="OrthoDB" id="5492415at2"/>
<dbReference type="Pfam" id="PF12833">
    <property type="entry name" value="HTH_18"/>
    <property type="match status" value="1"/>
</dbReference>
<dbReference type="InterPro" id="IPR020449">
    <property type="entry name" value="Tscrpt_reg_AraC-type_HTH"/>
</dbReference>
<sequence length="407" mass="45436">MKQPNLDQWTTGFALVAFLGLFVAPLLYLQAGRRHAPVGYVVAILTLYSLTLLYYVLWWSGYLQYVPYLNGGVELFTLLFGPLFYLYLRRLAAPAGRGPASWAHWLPFAVGALLSLPWLLTPPLQRPPLLRGGNFFALFHQALPWLALGQLLGYGRALLRLRPAFGAGHPAAHWARWLTACYWGFVLANGSYYVLAQLPFFSRSWDYGISLAMSAFIFLVAVLAFVQPQVFQPVAEPAQLAADTPAVELAVTAPAPAAGAPPAEPARYQHSGLPPHVAQEQARRLQLLMQQERLYRRPELRLDALAERLGLSRHHLSQVLNEQLGLNFFEYLNALRVAEAQELLRATSRRQRNIIEVAYAVGFNNKVSFNKAFKQATGLTPSEFRQQLTDNTDGDLLFPLTPGLEKG</sequence>
<evidence type="ECO:0000313" key="7">
    <source>
        <dbReference type="Proteomes" id="UP000248553"/>
    </source>
</evidence>
<evidence type="ECO:0000256" key="2">
    <source>
        <dbReference type="ARBA" id="ARBA00023125"/>
    </source>
</evidence>
<proteinExistence type="predicted"/>
<dbReference type="RefSeq" id="WP_111480154.1">
    <property type="nucleotide sequence ID" value="NZ_QHKM01000009.1"/>
</dbReference>
<evidence type="ECO:0000313" key="6">
    <source>
        <dbReference type="EMBL" id="RAK63492.1"/>
    </source>
</evidence>
<keyword evidence="2" id="KW-0238">DNA-binding</keyword>
<dbReference type="EMBL" id="QHKM01000009">
    <property type="protein sequence ID" value="RAK63492.1"/>
    <property type="molecule type" value="Genomic_DNA"/>
</dbReference>
<dbReference type="PANTHER" id="PTHR43280:SF29">
    <property type="entry name" value="ARAC-FAMILY TRANSCRIPTIONAL REGULATOR"/>
    <property type="match status" value="1"/>
</dbReference>
<keyword evidence="1" id="KW-0805">Transcription regulation</keyword>
<feature type="domain" description="HTH araC/xylS-type" evidence="5">
    <location>
        <begin position="283"/>
        <end position="387"/>
    </location>
</feature>
<dbReference type="PANTHER" id="PTHR43280">
    <property type="entry name" value="ARAC-FAMILY TRANSCRIPTIONAL REGULATOR"/>
    <property type="match status" value="1"/>
</dbReference>
<feature type="transmembrane region" description="Helical" evidence="4">
    <location>
        <begin position="174"/>
        <end position="195"/>
    </location>
</feature>
<evidence type="ECO:0000256" key="4">
    <source>
        <dbReference type="SAM" id="Phobius"/>
    </source>
</evidence>
<keyword evidence="3" id="KW-0804">Transcription</keyword>
<feature type="transmembrane region" description="Helical" evidence="4">
    <location>
        <begin position="100"/>
        <end position="120"/>
    </location>
</feature>
<accession>A0A328B7Y6</accession>
<dbReference type="AlphaFoldDB" id="A0A328B7Y6"/>
<dbReference type="GO" id="GO:0003700">
    <property type="term" value="F:DNA-binding transcription factor activity"/>
    <property type="evidence" value="ECO:0007669"/>
    <property type="project" value="InterPro"/>
</dbReference>
<name>A0A328B7Y6_9BACT</name>
<dbReference type="SMART" id="SM00342">
    <property type="entry name" value="HTH_ARAC"/>
    <property type="match status" value="1"/>
</dbReference>
<gene>
    <name evidence="6" type="ORF">DLM85_21045</name>
</gene>
<dbReference type="PROSITE" id="PS00041">
    <property type="entry name" value="HTH_ARAC_FAMILY_1"/>
    <property type="match status" value="1"/>
</dbReference>
<dbReference type="InterPro" id="IPR009057">
    <property type="entry name" value="Homeodomain-like_sf"/>
</dbReference>
<feature type="transmembrane region" description="Helical" evidence="4">
    <location>
        <begin position="207"/>
        <end position="226"/>
    </location>
</feature>
<evidence type="ECO:0000256" key="3">
    <source>
        <dbReference type="ARBA" id="ARBA00023163"/>
    </source>
</evidence>
<comment type="caution">
    <text evidence="6">The sequence shown here is derived from an EMBL/GenBank/DDBJ whole genome shotgun (WGS) entry which is preliminary data.</text>
</comment>